<proteinExistence type="predicted"/>
<dbReference type="InterPro" id="IPR002716">
    <property type="entry name" value="PIN_dom"/>
</dbReference>
<name>A0A1I3A673_9EURY</name>
<reference evidence="2 3" key="1">
    <citation type="submission" date="2016-10" db="EMBL/GenBank/DDBJ databases">
        <authorList>
            <person name="Varghese N."/>
            <person name="Submissions S."/>
        </authorList>
    </citation>
    <scope>NUCLEOTIDE SEQUENCE [LARGE SCALE GENOMIC DNA]</scope>
    <source>
        <strain evidence="2 3">CGMCC 1.6377</strain>
    </source>
</reference>
<evidence type="ECO:0000259" key="1">
    <source>
        <dbReference type="Pfam" id="PF01850"/>
    </source>
</evidence>
<dbReference type="Proteomes" id="UP000323537">
    <property type="component" value="Unassembled WGS sequence"/>
</dbReference>
<sequence>MDHVVFDAEPLIAYYWDEPGSDAVEAVIDRVEDGRLKGSVNTVTCTEVRYVCGRDDPQTAQAYVTRIRNWCDVVTAEDVWESAADHKRDYNVALGDAFTLATAAMEGATAYTGADDDFDDVDVTVKRFREDGV</sequence>
<dbReference type="AlphaFoldDB" id="A0A1I3A673"/>
<feature type="domain" description="PIN" evidence="1">
    <location>
        <begin position="4"/>
        <end position="122"/>
    </location>
</feature>
<keyword evidence="3" id="KW-1185">Reference proteome</keyword>
<evidence type="ECO:0000313" key="3">
    <source>
        <dbReference type="Proteomes" id="UP000323537"/>
    </source>
</evidence>
<dbReference type="OrthoDB" id="220712at2157"/>
<dbReference type="RefSeq" id="WP_149783817.1">
    <property type="nucleotide sequence ID" value="NZ_BAAADP010000001.1"/>
</dbReference>
<organism evidence="2 3">
    <name type="scientific">Halorubrum aquaticum</name>
    <dbReference type="NCBI Taxonomy" id="387340"/>
    <lineage>
        <taxon>Archaea</taxon>
        <taxon>Methanobacteriati</taxon>
        <taxon>Methanobacteriota</taxon>
        <taxon>Stenosarchaea group</taxon>
        <taxon>Halobacteria</taxon>
        <taxon>Halobacteriales</taxon>
        <taxon>Haloferacaceae</taxon>
        <taxon>Halorubrum</taxon>
    </lineage>
</organism>
<dbReference type="InterPro" id="IPR029060">
    <property type="entry name" value="PIN-like_dom_sf"/>
</dbReference>
<dbReference type="SUPFAM" id="SSF88723">
    <property type="entry name" value="PIN domain-like"/>
    <property type="match status" value="1"/>
</dbReference>
<protein>
    <submittedName>
        <fullName evidence="2">Predicted nucleic acid-binding protein, contains PIN domain</fullName>
    </submittedName>
</protein>
<accession>A0A1I3A673</accession>
<dbReference type="EMBL" id="FOPZ01000004">
    <property type="protein sequence ID" value="SFH45508.1"/>
    <property type="molecule type" value="Genomic_DNA"/>
</dbReference>
<dbReference type="Gene3D" id="3.40.50.1010">
    <property type="entry name" value="5'-nuclease"/>
    <property type="match status" value="1"/>
</dbReference>
<gene>
    <name evidence="2" type="ORF">SAMN04488066_104186</name>
</gene>
<dbReference type="Pfam" id="PF01850">
    <property type="entry name" value="PIN"/>
    <property type="match status" value="1"/>
</dbReference>
<evidence type="ECO:0000313" key="2">
    <source>
        <dbReference type="EMBL" id="SFH45508.1"/>
    </source>
</evidence>